<evidence type="ECO:0000313" key="12">
    <source>
        <dbReference type="EMBL" id="EGD55807.1"/>
    </source>
</evidence>
<evidence type="ECO:0000256" key="4">
    <source>
        <dbReference type="ARBA" id="ARBA00011991"/>
    </source>
</evidence>
<dbReference type="Proteomes" id="UP000035065">
    <property type="component" value="Unassembled WGS sequence"/>
</dbReference>
<keyword evidence="8 11" id="KW-0808">Transferase</keyword>
<dbReference type="GO" id="GO:0000166">
    <property type="term" value="F:nucleotide binding"/>
    <property type="evidence" value="ECO:0007669"/>
    <property type="project" value="InterPro"/>
</dbReference>
<evidence type="ECO:0000256" key="8">
    <source>
        <dbReference type="ARBA" id="ARBA00022679"/>
    </source>
</evidence>
<proteinExistence type="inferred from homology"/>
<evidence type="ECO:0000256" key="3">
    <source>
        <dbReference type="ARBA" id="ARBA00007110"/>
    </source>
</evidence>
<gene>
    <name evidence="11 12" type="primary">cobT</name>
    <name evidence="12" type="ORF">SCNU_06185</name>
</gene>
<evidence type="ECO:0000256" key="10">
    <source>
        <dbReference type="ARBA" id="ARBA00047340"/>
    </source>
</evidence>
<accession>F1YHG9</accession>
<dbReference type="HAMAP" id="MF_00230">
    <property type="entry name" value="CobT"/>
    <property type="match status" value="1"/>
</dbReference>
<comment type="catalytic activity">
    <reaction evidence="10 11">
        <text>5,6-dimethylbenzimidazole + nicotinate beta-D-ribonucleotide = alpha-ribazole 5'-phosphate + nicotinate + H(+)</text>
        <dbReference type="Rhea" id="RHEA:11196"/>
        <dbReference type="ChEBI" id="CHEBI:15378"/>
        <dbReference type="ChEBI" id="CHEBI:15890"/>
        <dbReference type="ChEBI" id="CHEBI:32544"/>
        <dbReference type="ChEBI" id="CHEBI:57502"/>
        <dbReference type="ChEBI" id="CHEBI:57918"/>
        <dbReference type="EC" id="2.4.2.21"/>
    </reaction>
</comment>
<name>F1YHG9_9ACTN</name>
<evidence type="ECO:0000256" key="5">
    <source>
        <dbReference type="ARBA" id="ARBA00015486"/>
    </source>
</evidence>
<protein>
    <recommendedName>
        <fullName evidence="5 11">Nicotinate-nucleotide--dimethylbenzimidazole phosphoribosyltransferase</fullName>
        <shortName evidence="11">NN:DBI PRT</shortName>
        <ecNumber evidence="4 11">2.4.2.21</ecNumber>
    </recommendedName>
    <alternativeName>
        <fullName evidence="9 11">N(1)-alpha-phosphoribosyltransferase</fullName>
    </alternativeName>
</protein>
<dbReference type="Gene3D" id="1.10.1610.10">
    <property type="match status" value="1"/>
</dbReference>
<evidence type="ECO:0000313" key="13">
    <source>
        <dbReference type="Proteomes" id="UP000035065"/>
    </source>
</evidence>
<organism evidence="12 13">
    <name type="scientific">Gordonia neofelifaecis NRRL B-59395</name>
    <dbReference type="NCBI Taxonomy" id="644548"/>
    <lineage>
        <taxon>Bacteria</taxon>
        <taxon>Bacillati</taxon>
        <taxon>Actinomycetota</taxon>
        <taxon>Actinomycetes</taxon>
        <taxon>Mycobacteriales</taxon>
        <taxon>Gordoniaceae</taxon>
        <taxon>Gordonia</taxon>
    </lineage>
</organism>
<keyword evidence="13" id="KW-1185">Reference proteome</keyword>
<evidence type="ECO:0000256" key="6">
    <source>
        <dbReference type="ARBA" id="ARBA00022573"/>
    </source>
</evidence>
<dbReference type="STRING" id="644548.SCNU_06185"/>
<comment type="pathway">
    <text evidence="2 11">Nucleoside biosynthesis; alpha-ribazole biosynthesis; alpha-ribazole from 5,6-dimethylbenzimidazole: step 1/2.</text>
</comment>
<dbReference type="OrthoDB" id="9781491at2"/>
<dbReference type="UniPathway" id="UPA00148">
    <property type="reaction ID" value="UER00236"/>
</dbReference>
<dbReference type="NCBIfam" id="TIGR03160">
    <property type="entry name" value="cobT_DBIPRT"/>
    <property type="match status" value="1"/>
</dbReference>
<dbReference type="PANTHER" id="PTHR43463:SF1">
    <property type="entry name" value="NICOTINATE-NUCLEOTIDE--DIMETHYLBENZIMIDAZOLE PHOSPHORIBOSYLTRANSFERASE"/>
    <property type="match status" value="1"/>
</dbReference>
<dbReference type="eggNOG" id="COG2087">
    <property type="taxonomic scope" value="Bacteria"/>
</dbReference>
<comment type="function">
    <text evidence="1 11">Catalyzes the synthesis of alpha-ribazole-5'-phosphate from nicotinate mononucleotide (NAMN) and 5,6-dimethylbenzimidazole (DMB).</text>
</comment>
<dbReference type="Gene3D" id="3.40.50.10210">
    <property type="match status" value="1"/>
</dbReference>
<dbReference type="EC" id="2.4.2.21" evidence="4 11"/>
<dbReference type="AlphaFoldDB" id="F1YHG9"/>
<dbReference type="GO" id="GO:0009236">
    <property type="term" value="P:cobalamin biosynthetic process"/>
    <property type="evidence" value="ECO:0007669"/>
    <property type="project" value="UniProtKB-UniRule"/>
</dbReference>
<dbReference type="Pfam" id="PF02277">
    <property type="entry name" value="DBI_PRT"/>
    <property type="match status" value="1"/>
</dbReference>
<dbReference type="CDD" id="cd02439">
    <property type="entry name" value="DMB-PRT_CobT"/>
    <property type="match status" value="1"/>
</dbReference>
<dbReference type="SUPFAM" id="SSF52540">
    <property type="entry name" value="P-loop containing nucleoside triphosphate hydrolases"/>
    <property type="match status" value="1"/>
</dbReference>
<dbReference type="InterPro" id="IPR003200">
    <property type="entry name" value="Nict_dMeBzImd_PRibTrfase"/>
</dbReference>
<dbReference type="CDD" id="cd00544">
    <property type="entry name" value="CobU"/>
    <property type="match status" value="1"/>
</dbReference>
<dbReference type="RefSeq" id="WP_009678480.1">
    <property type="nucleotide sequence ID" value="NZ_AEUD01000004.1"/>
</dbReference>
<evidence type="ECO:0000256" key="7">
    <source>
        <dbReference type="ARBA" id="ARBA00022676"/>
    </source>
</evidence>
<reference evidence="12 13" key="1">
    <citation type="journal article" date="2011" name="J. Bacteriol.">
        <title>Draft Genome Sequence of Gordonia neofelifaecis NRRL B-59395, a Cholesterol-Degrading Actinomycete.</title>
        <authorList>
            <person name="Ge F."/>
            <person name="Li W."/>
            <person name="Chen G."/>
            <person name="Liu Y."/>
            <person name="Zhang G."/>
            <person name="Yong B."/>
            <person name="Wang Q."/>
            <person name="Wang N."/>
            <person name="Huang Z."/>
            <person name="Li W."/>
            <person name="Wang J."/>
            <person name="Wu C."/>
            <person name="Xie Q."/>
            <person name="Liu G."/>
        </authorList>
    </citation>
    <scope>NUCLEOTIDE SEQUENCE [LARGE SCALE GENOMIC DNA]</scope>
    <source>
        <strain evidence="12 13">NRRL B-59395</strain>
    </source>
</reference>
<dbReference type="InterPro" id="IPR023195">
    <property type="entry name" value="Nict_dMeBzImd_PRibTrfase_N"/>
</dbReference>
<evidence type="ECO:0000256" key="1">
    <source>
        <dbReference type="ARBA" id="ARBA00002197"/>
    </source>
</evidence>
<evidence type="ECO:0000256" key="9">
    <source>
        <dbReference type="ARBA" id="ARBA00030686"/>
    </source>
</evidence>
<comment type="caution">
    <text evidence="12">The sequence shown here is derived from an EMBL/GenBank/DDBJ whole genome shotgun (WGS) entry which is preliminary data.</text>
</comment>
<dbReference type="GO" id="GO:0043752">
    <property type="term" value="F:adenosylcobinamide kinase activity"/>
    <property type="evidence" value="ECO:0007669"/>
    <property type="project" value="InterPro"/>
</dbReference>
<keyword evidence="6 11" id="KW-0169">Cobalamin biosynthesis</keyword>
<dbReference type="PANTHER" id="PTHR43463">
    <property type="entry name" value="NICOTINATE-NUCLEOTIDE--DIMETHYLBENZIMIDAZOLE PHOSPHORIBOSYLTRANSFERASE"/>
    <property type="match status" value="1"/>
</dbReference>
<sequence>MRTLVLGGIRSGKSAHAEHLLETAAAVRYIATGPTTGDSSWHARVEAHRDRRGDRYRTVESSDSAALLREPTTEATLIDDLGNWLTTELDVSSAWDDDAADISARVADLVDAVANHPGDLVIVSPEVGLSVVAATASGRRFADELGRLNAAIAEVCDAVVLVVAGRVLNLPRDPSSIDPAPVATVLPAAVAAEPAVVVAAEPETVADTPESTATEFTAVDLDGVDAEIFPIVELPDHEVAEQARARQLRLTKPAHSLGRLEDLGAWMSSCQGVCPPRSLTSPAVVVFAGDHAVAADGVSAYPPEVTAQMVANIAAGGAAINVLARRAGATVEVVDMAVRADTSPHVSRYKVRAGSGDLRTGESLTIAEARRAVAAGRDIADRLVDAGADLLIAGDMGIGNTTPAAVLVGTLTDREPVVVVGRGTGIDDATWIRKTAAIRDGMRHARRYRNEPLALLAAVAGADIAAMAGFLAQAAVRKTPALLDGVITTSAALVAQQLAPGAASWWQAGHLSTEPAHKFALDSLGLQPIIDLSMRLGEGSGAVAALPLVASSIDVLAEMATFDEAGVSGGE</sequence>
<dbReference type="UniPathway" id="UPA00061">
    <property type="reaction ID" value="UER00516"/>
</dbReference>
<keyword evidence="7 11" id="KW-0328">Glycosyltransferase</keyword>
<comment type="similarity">
    <text evidence="3 11">Belongs to the CobT family.</text>
</comment>
<dbReference type="InterPro" id="IPR036087">
    <property type="entry name" value="Nict_dMeBzImd_PRibTrfase_sf"/>
</dbReference>
<dbReference type="GO" id="GO:0008939">
    <property type="term" value="F:nicotinate-nucleotide-dimethylbenzimidazole phosphoribosyltransferase activity"/>
    <property type="evidence" value="ECO:0007669"/>
    <property type="project" value="UniProtKB-UniRule"/>
</dbReference>
<dbReference type="Gene3D" id="3.40.50.300">
    <property type="entry name" value="P-loop containing nucleotide triphosphate hydrolases"/>
    <property type="match status" value="1"/>
</dbReference>
<dbReference type="InterPro" id="IPR017846">
    <property type="entry name" value="Nict_dMeBzImd_PRibTrfase_bact"/>
</dbReference>
<dbReference type="NCBIfam" id="NF000996">
    <property type="entry name" value="PRK00105.1"/>
    <property type="match status" value="1"/>
</dbReference>
<dbReference type="InterPro" id="IPR003203">
    <property type="entry name" value="CobU/CobP"/>
</dbReference>
<dbReference type="EMBL" id="AEUD01000004">
    <property type="protein sequence ID" value="EGD55807.1"/>
    <property type="molecule type" value="Genomic_DNA"/>
</dbReference>
<feature type="active site" description="Proton acceptor" evidence="11">
    <location>
        <position position="538"/>
    </location>
</feature>
<dbReference type="Pfam" id="PF02283">
    <property type="entry name" value="CobU"/>
    <property type="match status" value="1"/>
</dbReference>
<dbReference type="eggNOG" id="COG2038">
    <property type="taxonomic scope" value="Bacteria"/>
</dbReference>
<dbReference type="InterPro" id="IPR027417">
    <property type="entry name" value="P-loop_NTPase"/>
</dbReference>
<evidence type="ECO:0000256" key="11">
    <source>
        <dbReference type="HAMAP-Rule" id="MF_00230"/>
    </source>
</evidence>
<evidence type="ECO:0000256" key="2">
    <source>
        <dbReference type="ARBA" id="ARBA00005049"/>
    </source>
</evidence>
<dbReference type="SUPFAM" id="SSF52733">
    <property type="entry name" value="Nicotinate mononucleotide:5,6-dimethylbenzimidazole phosphoribosyltransferase (CobT)"/>
    <property type="match status" value="1"/>
</dbReference>